<feature type="compositionally biased region" description="Pro residues" evidence="1">
    <location>
        <begin position="50"/>
        <end position="61"/>
    </location>
</feature>
<feature type="signal peptide" evidence="2">
    <location>
        <begin position="1"/>
        <end position="26"/>
    </location>
</feature>
<evidence type="ECO:0000313" key="3">
    <source>
        <dbReference type="EMBL" id="MEZ0165126.1"/>
    </source>
</evidence>
<evidence type="ECO:0000256" key="1">
    <source>
        <dbReference type="SAM" id="MobiDB-lite"/>
    </source>
</evidence>
<proteinExistence type="predicted"/>
<name>A0ABV4H402_9ACTN</name>
<keyword evidence="4" id="KW-1185">Reference proteome</keyword>
<sequence length="203" mass="20691">MIRVRPQTPHPALRPALLGLTALALAGCGQPAALAPPTAVGPPTAVVPPTATPPGPVPPTPAVTATSPGPVEAVREHLRQQALAVNAGTADPARVPGFTATLTPAAREWALPLLAANLGDRMPGPYPSGVLGQQAAGPDRVELRLCLQDRGWQVDAATGTPVNTPHFATATAAVVRSDGRWLLDDLTTDGGTCSAADVVVERF</sequence>
<accession>A0ABV4H402</accession>
<protein>
    <submittedName>
        <fullName evidence="3">Uncharacterized protein</fullName>
    </submittedName>
</protein>
<evidence type="ECO:0000256" key="2">
    <source>
        <dbReference type="SAM" id="SignalP"/>
    </source>
</evidence>
<dbReference type="EMBL" id="JBGFTU010000010">
    <property type="protein sequence ID" value="MEZ0165126.1"/>
    <property type="molecule type" value="Genomic_DNA"/>
</dbReference>
<feature type="region of interest" description="Disordered" evidence="1">
    <location>
        <begin position="45"/>
        <end position="68"/>
    </location>
</feature>
<dbReference type="RefSeq" id="WP_370441353.1">
    <property type="nucleotide sequence ID" value="NZ_JBGFTU010000010.1"/>
</dbReference>
<organism evidence="3 4">
    <name type="scientific">Kineococcus halophytocola</name>
    <dbReference type="NCBI Taxonomy" id="3234027"/>
    <lineage>
        <taxon>Bacteria</taxon>
        <taxon>Bacillati</taxon>
        <taxon>Actinomycetota</taxon>
        <taxon>Actinomycetes</taxon>
        <taxon>Kineosporiales</taxon>
        <taxon>Kineosporiaceae</taxon>
        <taxon>Kineococcus</taxon>
    </lineage>
</organism>
<gene>
    <name evidence="3" type="ORF">AB2L27_10160</name>
</gene>
<keyword evidence="2" id="KW-0732">Signal</keyword>
<dbReference type="Proteomes" id="UP001565927">
    <property type="component" value="Unassembled WGS sequence"/>
</dbReference>
<feature type="chain" id="PRO_5046947914" evidence="2">
    <location>
        <begin position="27"/>
        <end position="203"/>
    </location>
</feature>
<reference evidence="3 4" key="1">
    <citation type="submission" date="2024-07" db="EMBL/GenBank/DDBJ databases">
        <authorList>
            <person name="Thanompreechachai J."/>
            <person name="Duangmal K."/>
        </authorList>
    </citation>
    <scope>NUCLEOTIDE SEQUENCE [LARGE SCALE GENOMIC DNA]</scope>
    <source>
        <strain evidence="3 4">LSe6-4</strain>
    </source>
</reference>
<comment type="caution">
    <text evidence="3">The sequence shown here is derived from an EMBL/GenBank/DDBJ whole genome shotgun (WGS) entry which is preliminary data.</text>
</comment>
<dbReference type="PROSITE" id="PS51257">
    <property type="entry name" value="PROKAR_LIPOPROTEIN"/>
    <property type="match status" value="1"/>
</dbReference>
<evidence type="ECO:0000313" key="4">
    <source>
        <dbReference type="Proteomes" id="UP001565927"/>
    </source>
</evidence>